<organism evidence="5 6">
    <name type="scientific">Apiospora marii</name>
    <dbReference type="NCBI Taxonomy" id="335849"/>
    <lineage>
        <taxon>Eukaryota</taxon>
        <taxon>Fungi</taxon>
        <taxon>Dikarya</taxon>
        <taxon>Ascomycota</taxon>
        <taxon>Pezizomycotina</taxon>
        <taxon>Sordariomycetes</taxon>
        <taxon>Xylariomycetidae</taxon>
        <taxon>Amphisphaeriales</taxon>
        <taxon>Apiosporaceae</taxon>
        <taxon>Apiospora</taxon>
    </lineage>
</organism>
<dbReference type="SMART" id="SM00355">
    <property type="entry name" value="ZnF_C2H2"/>
    <property type="match status" value="3"/>
</dbReference>
<dbReference type="Gene3D" id="3.30.160.60">
    <property type="entry name" value="Classic Zinc Finger"/>
    <property type="match status" value="1"/>
</dbReference>
<dbReference type="PANTHER" id="PTHR10039:SF14">
    <property type="entry name" value="NACHT DOMAIN-CONTAINING PROTEIN"/>
    <property type="match status" value="1"/>
</dbReference>
<dbReference type="Pfam" id="PF22939">
    <property type="entry name" value="WHD_GPIID"/>
    <property type="match status" value="1"/>
</dbReference>
<dbReference type="InterPro" id="IPR056884">
    <property type="entry name" value="NPHP3-like_N"/>
</dbReference>
<evidence type="ECO:0000313" key="6">
    <source>
        <dbReference type="Proteomes" id="UP001396898"/>
    </source>
</evidence>
<dbReference type="SUPFAM" id="SSF52540">
    <property type="entry name" value="P-loop containing nucleoside triphosphate hydrolases"/>
    <property type="match status" value="1"/>
</dbReference>
<dbReference type="Pfam" id="PF24883">
    <property type="entry name" value="NPHP3_N"/>
    <property type="match status" value="1"/>
</dbReference>
<keyword evidence="2" id="KW-0479">Metal-binding</keyword>
<evidence type="ECO:0000259" key="4">
    <source>
        <dbReference type="PROSITE" id="PS50157"/>
    </source>
</evidence>
<dbReference type="Gene3D" id="3.40.50.300">
    <property type="entry name" value="P-loop containing nucleotide triphosphate hydrolases"/>
    <property type="match status" value="1"/>
</dbReference>
<keyword evidence="1" id="KW-0677">Repeat</keyword>
<dbReference type="InterPro" id="IPR027417">
    <property type="entry name" value="P-loop_NTPase"/>
</dbReference>
<accession>A0ABR1SBT3</accession>
<protein>
    <recommendedName>
        <fullName evidence="4">C2H2-type domain-containing protein</fullName>
    </recommendedName>
</protein>
<keyword evidence="2" id="KW-0863">Zinc-finger</keyword>
<dbReference type="InterPro" id="IPR013087">
    <property type="entry name" value="Znf_C2H2_type"/>
</dbReference>
<dbReference type="EMBL" id="JAQQWI010000007">
    <property type="protein sequence ID" value="KAK8029321.1"/>
    <property type="molecule type" value="Genomic_DNA"/>
</dbReference>
<evidence type="ECO:0000256" key="3">
    <source>
        <dbReference type="SAM" id="MobiDB-lite"/>
    </source>
</evidence>
<feature type="region of interest" description="Disordered" evidence="3">
    <location>
        <begin position="826"/>
        <end position="869"/>
    </location>
</feature>
<comment type="caution">
    <text evidence="5">The sequence shown here is derived from an EMBL/GenBank/DDBJ whole genome shotgun (WGS) entry which is preliminary data.</text>
</comment>
<dbReference type="PROSITE" id="PS50157">
    <property type="entry name" value="ZINC_FINGER_C2H2_2"/>
    <property type="match status" value="1"/>
</dbReference>
<dbReference type="InterPro" id="IPR054471">
    <property type="entry name" value="GPIID_WHD"/>
</dbReference>
<feature type="compositionally biased region" description="Low complexity" evidence="3">
    <location>
        <begin position="848"/>
        <end position="867"/>
    </location>
</feature>
<keyword evidence="2" id="KW-0862">Zinc</keyword>
<dbReference type="PANTHER" id="PTHR10039">
    <property type="entry name" value="AMELOGENIN"/>
    <property type="match status" value="1"/>
</dbReference>
<evidence type="ECO:0000256" key="2">
    <source>
        <dbReference type="PROSITE-ProRule" id="PRU00042"/>
    </source>
</evidence>
<sequence>MALVSGVEPYPRSLDDEAAANTSNGMGSIASSVNGVLKEALEDFKAGLSLTQVDEFGRTTLEHVKRKILSIQKEQERQKAMVGFSRMQFFLEKMGDFDELCQKAIMWGDESSVLSPWIWGPAFYILVKSREATGWEGWKDCQGELKATLINFETHSEVLGILYDAWQRQHDADFFSRVEGHIEQAERNAENIQQLIDRLPAFTDIDRRLGDFLAQLNEDRKKSGRHMSQDQEVSLHNEVWKDIRKQLNDHVIRSVDDRRVLGTLVTMFKHLRENMNKRFEQWEAERKENQRNDVLRWMSTPGMSQARQQEIFCSVQAPNTGSWIFDNHKIFSWMNDENPIASLVWLNGKMGAGKTILTSHIIEMCKKQFQGFDTSYFYCREHVSHQSSSLSVLKGILLQMAGSNQELLPYCNKMRIEGRQEFLDQVNVAKQLLEALCEYDVNQFVIIDGLDECEPGERKIILDFWRAMVEKTATSKPGKLRVLLVSQDVGDIRNAIQASLVATPLDLLPEDTDQDIRRYLETKAPEIQAKTQIGEAQVQNLIQLVYTRAEGMFLYATLTVENLLQQPNMMFYQGELAKNLPSDLADAYKKIIERLRTSLHANSWMMARNILSWLAGAQRPLQWHELQAALSIQLDFRGVRIDPRYRLHEDIRISDLCGPLVRAVRDEDDVMRLEFTHATTRAYIRSGKQNKGLNAVSIDYDATTKCLNYLALDCFKADLDEAGRQSHTQSGYYAMQDYAASEWGHHLQQLITTVSVPLLESKPHEVLALSQQLVPTLQRFVDFYSEIKVPERDLGGSEPGNGLLPVPYFTSFYPMYTPAGLAGPSSQPFATPGNNGFDPAYLHPPRSPVGLSPSPSPSSVSSRSPDPTGDPAEFCGPFKCFPELYRLLAPLWEHIYSHRRHVDSKEREKLSLAQLRTSLELTRKTIQAMSLEDDIATPNQMSILDMYGQKLYKCDRVPCVYFCEGFATNDELEKHLNRHDRPYHCPVNNCSVAPFGFANKKDCERHVRTYHPDAAEDGLNAFATGNVKASAEDIEARAKYGCTFAGCDKKYTRKANLDAHLDTHNGTRRVAWLSDSGPAL</sequence>
<reference evidence="5 6" key="1">
    <citation type="submission" date="2023-01" db="EMBL/GenBank/DDBJ databases">
        <title>Analysis of 21 Apiospora genomes using comparative genomics revels a genus with tremendous synthesis potential of carbohydrate active enzymes and secondary metabolites.</title>
        <authorList>
            <person name="Sorensen T."/>
        </authorList>
    </citation>
    <scope>NUCLEOTIDE SEQUENCE [LARGE SCALE GENOMIC DNA]</scope>
    <source>
        <strain evidence="5 6">CBS 20057</strain>
    </source>
</reference>
<feature type="domain" description="C2H2-type" evidence="4">
    <location>
        <begin position="1040"/>
        <end position="1069"/>
    </location>
</feature>
<keyword evidence="6" id="KW-1185">Reference proteome</keyword>
<name>A0ABR1SBT3_9PEZI</name>
<dbReference type="PROSITE" id="PS00028">
    <property type="entry name" value="ZINC_FINGER_C2H2_1"/>
    <property type="match status" value="1"/>
</dbReference>
<proteinExistence type="predicted"/>
<evidence type="ECO:0000256" key="1">
    <source>
        <dbReference type="ARBA" id="ARBA00022737"/>
    </source>
</evidence>
<dbReference type="Proteomes" id="UP001396898">
    <property type="component" value="Unassembled WGS sequence"/>
</dbReference>
<gene>
    <name evidence="5" type="ORF">PG991_006377</name>
</gene>
<evidence type="ECO:0000313" key="5">
    <source>
        <dbReference type="EMBL" id="KAK8029321.1"/>
    </source>
</evidence>